<dbReference type="NCBIfam" id="TIGR01563">
    <property type="entry name" value="gp16_SPP1"/>
    <property type="match status" value="1"/>
</dbReference>
<evidence type="ECO:0000313" key="1">
    <source>
        <dbReference type="EMBL" id="TMM54310.1"/>
    </source>
</evidence>
<dbReference type="OrthoDB" id="7570189at2"/>
<proteinExistence type="predicted"/>
<sequence length="112" mass="12432">MTVPRLDRPLVLEAPQRVADGAGGFVEVWQPLGTLWAGVETRTGRERIEARAPVSAMRYRITVRGALVGSPQRPQPQQRFRDGPRVYVIEAVAEADSQGRYLICFADEEVAV</sequence>
<evidence type="ECO:0000313" key="2">
    <source>
        <dbReference type="Proteomes" id="UP000309550"/>
    </source>
</evidence>
<gene>
    <name evidence="1" type="ORF">FDT80_01560</name>
</gene>
<dbReference type="RefSeq" id="WP_138660482.1">
    <property type="nucleotide sequence ID" value="NZ_VANS01000001.1"/>
</dbReference>
<dbReference type="AlphaFoldDB" id="A0A5S3PL73"/>
<accession>A0A5S3PL73</accession>
<keyword evidence="2" id="KW-1185">Reference proteome</keyword>
<name>A0A5S3PL73_9RHOB</name>
<dbReference type="Proteomes" id="UP000309550">
    <property type="component" value="Unassembled WGS sequence"/>
</dbReference>
<dbReference type="Pfam" id="PF05521">
    <property type="entry name" value="Phage_HCP"/>
    <property type="match status" value="1"/>
</dbReference>
<dbReference type="InterPro" id="IPR008767">
    <property type="entry name" value="Phage_SPP1_head-tail_adaptor"/>
</dbReference>
<protein>
    <submittedName>
        <fullName evidence="1">Head-tail adaptor protein</fullName>
    </submittedName>
</protein>
<dbReference type="EMBL" id="VANS01000001">
    <property type="protein sequence ID" value="TMM54310.1"/>
    <property type="molecule type" value="Genomic_DNA"/>
</dbReference>
<dbReference type="InterPro" id="IPR038666">
    <property type="entry name" value="SSP1_head-tail_sf"/>
</dbReference>
<organism evidence="1 2">
    <name type="scientific">Sulfitobacter sabulilitoris</name>
    <dbReference type="NCBI Taxonomy" id="2562655"/>
    <lineage>
        <taxon>Bacteria</taxon>
        <taxon>Pseudomonadati</taxon>
        <taxon>Pseudomonadota</taxon>
        <taxon>Alphaproteobacteria</taxon>
        <taxon>Rhodobacterales</taxon>
        <taxon>Roseobacteraceae</taxon>
        <taxon>Sulfitobacter</taxon>
    </lineage>
</organism>
<dbReference type="Gene3D" id="2.40.10.270">
    <property type="entry name" value="Bacteriophage SPP1 head-tail adaptor protein"/>
    <property type="match status" value="1"/>
</dbReference>
<comment type="caution">
    <text evidence="1">The sequence shown here is derived from an EMBL/GenBank/DDBJ whole genome shotgun (WGS) entry which is preliminary data.</text>
</comment>
<reference evidence="1 2" key="1">
    <citation type="submission" date="2019-05" db="EMBL/GenBank/DDBJ databases">
        <title>Sulfitobacter sabulilitoris sp. nov., isolated from a marine sand.</title>
        <authorList>
            <person name="Yoon J.-H."/>
        </authorList>
    </citation>
    <scope>NUCLEOTIDE SEQUENCE [LARGE SCALE GENOMIC DNA]</scope>
    <source>
        <strain evidence="1 2">HSMS-29</strain>
    </source>
</reference>